<evidence type="ECO:0000313" key="1">
    <source>
        <dbReference type="EMBL" id="KAK1381744.1"/>
    </source>
</evidence>
<keyword evidence="2" id="KW-1185">Reference proteome</keyword>
<reference evidence="1" key="2">
    <citation type="submission" date="2023-05" db="EMBL/GenBank/DDBJ databases">
        <authorList>
            <person name="Schelkunov M.I."/>
        </authorList>
    </citation>
    <scope>NUCLEOTIDE SEQUENCE</scope>
    <source>
        <strain evidence="1">Hsosn_3</strain>
        <tissue evidence="1">Leaf</tissue>
    </source>
</reference>
<dbReference type="AlphaFoldDB" id="A0AAD8I9R2"/>
<proteinExistence type="predicted"/>
<comment type="caution">
    <text evidence="1">The sequence shown here is derived from an EMBL/GenBank/DDBJ whole genome shotgun (WGS) entry which is preliminary data.</text>
</comment>
<dbReference type="EMBL" id="JAUIZM010000005">
    <property type="protein sequence ID" value="KAK1381744.1"/>
    <property type="molecule type" value="Genomic_DNA"/>
</dbReference>
<accession>A0AAD8I9R2</accession>
<gene>
    <name evidence="1" type="ORF">POM88_019479</name>
</gene>
<reference evidence="1" key="1">
    <citation type="submission" date="2023-02" db="EMBL/GenBank/DDBJ databases">
        <title>Genome of toxic invasive species Heracleum sosnowskyi carries increased number of genes despite the absence of recent whole-genome duplications.</title>
        <authorList>
            <person name="Schelkunov M."/>
            <person name="Shtratnikova V."/>
            <person name="Makarenko M."/>
            <person name="Klepikova A."/>
            <person name="Omelchenko D."/>
            <person name="Novikova G."/>
            <person name="Obukhova E."/>
            <person name="Bogdanov V."/>
            <person name="Penin A."/>
            <person name="Logacheva M."/>
        </authorList>
    </citation>
    <scope>NUCLEOTIDE SEQUENCE</scope>
    <source>
        <strain evidence="1">Hsosn_3</strain>
        <tissue evidence="1">Leaf</tissue>
    </source>
</reference>
<dbReference type="Proteomes" id="UP001237642">
    <property type="component" value="Unassembled WGS sequence"/>
</dbReference>
<organism evidence="1 2">
    <name type="scientific">Heracleum sosnowskyi</name>
    <dbReference type="NCBI Taxonomy" id="360622"/>
    <lineage>
        <taxon>Eukaryota</taxon>
        <taxon>Viridiplantae</taxon>
        <taxon>Streptophyta</taxon>
        <taxon>Embryophyta</taxon>
        <taxon>Tracheophyta</taxon>
        <taxon>Spermatophyta</taxon>
        <taxon>Magnoliopsida</taxon>
        <taxon>eudicotyledons</taxon>
        <taxon>Gunneridae</taxon>
        <taxon>Pentapetalae</taxon>
        <taxon>asterids</taxon>
        <taxon>campanulids</taxon>
        <taxon>Apiales</taxon>
        <taxon>Apiaceae</taxon>
        <taxon>Apioideae</taxon>
        <taxon>apioid superclade</taxon>
        <taxon>Tordylieae</taxon>
        <taxon>Tordyliinae</taxon>
        <taxon>Heracleum</taxon>
    </lineage>
</organism>
<protein>
    <submittedName>
        <fullName evidence="1">Uncharacterized protein</fullName>
    </submittedName>
</protein>
<evidence type="ECO:0000313" key="2">
    <source>
        <dbReference type="Proteomes" id="UP001237642"/>
    </source>
</evidence>
<sequence>MRCFKECSSSGFEVQRTEEMAEVNGTQQAQKVEGGTELVVRQVKSEQQSMSGRVDGCLSNSSVVTSLTSEVGFILDRGPASRARSSEGNPGSVVCSSSQVSSHDILIKLNDYGLY</sequence>
<name>A0AAD8I9R2_9APIA</name>